<keyword evidence="6" id="KW-0808">Transferase</keyword>
<keyword evidence="11 14" id="KW-1133">Transmembrane helix</keyword>
<evidence type="ECO:0000256" key="12">
    <source>
        <dbReference type="ARBA" id="ARBA00023012"/>
    </source>
</evidence>
<keyword evidence="8" id="KW-0547">Nucleotide-binding</keyword>
<keyword evidence="4" id="KW-1003">Cell membrane</keyword>
<feature type="domain" description="HAMP" evidence="16">
    <location>
        <begin position="188"/>
        <end position="241"/>
    </location>
</feature>
<dbReference type="GO" id="GO:0005524">
    <property type="term" value="F:ATP binding"/>
    <property type="evidence" value="ECO:0007669"/>
    <property type="project" value="UniProtKB-KW"/>
</dbReference>
<proteinExistence type="predicted"/>
<dbReference type="InterPro" id="IPR003594">
    <property type="entry name" value="HATPase_dom"/>
</dbReference>
<dbReference type="CDD" id="cd06225">
    <property type="entry name" value="HAMP"/>
    <property type="match status" value="1"/>
</dbReference>
<dbReference type="RefSeq" id="WP_066677348.1">
    <property type="nucleotide sequence ID" value="NZ_CABMIZ010000025.1"/>
</dbReference>
<dbReference type="EMBL" id="CP023671">
    <property type="protein sequence ID" value="AYE33266.1"/>
    <property type="molecule type" value="Genomic_DNA"/>
</dbReference>
<evidence type="ECO:0000256" key="13">
    <source>
        <dbReference type="ARBA" id="ARBA00023136"/>
    </source>
</evidence>
<evidence type="ECO:0000256" key="9">
    <source>
        <dbReference type="ARBA" id="ARBA00022777"/>
    </source>
</evidence>
<evidence type="ECO:0000313" key="17">
    <source>
        <dbReference type="EMBL" id="AYE33266.1"/>
    </source>
</evidence>
<protein>
    <recommendedName>
        <fullName evidence="3">histidine kinase</fullName>
        <ecNumber evidence="3">2.7.13.3</ecNumber>
    </recommendedName>
</protein>
<dbReference type="Gene3D" id="1.10.287.130">
    <property type="match status" value="1"/>
</dbReference>
<dbReference type="PANTHER" id="PTHR45528:SF1">
    <property type="entry name" value="SENSOR HISTIDINE KINASE CPXA"/>
    <property type="match status" value="1"/>
</dbReference>
<comment type="subcellular location">
    <subcellularLocation>
        <location evidence="2">Cell membrane</location>
        <topology evidence="2">Multi-pass membrane protein</topology>
    </subcellularLocation>
</comment>
<dbReference type="Proteomes" id="UP001055437">
    <property type="component" value="Chromosome"/>
</dbReference>
<keyword evidence="20" id="KW-1185">Reference proteome</keyword>
<dbReference type="Proteomes" id="UP000280586">
    <property type="component" value="Chromosome"/>
</dbReference>
<dbReference type="InterPro" id="IPR050398">
    <property type="entry name" value="HssS/ArlS-like"/>
</dbReference>
<dbReference type="PANTHER" id="PTHR45528">
    <property type="entry name" value="SENSOR HISTIDINE KINASE CPXA"/>
    <property type="match status" value="1"/>
</dbReference>
<sequence>MKLKNKLFINFGILFFITLNISGCFLIKSTFNTSIQKAIDESFREYAVIYSNIKSGENLNNLFLTTEEIISIKSDNYLSIIQNPSINLEFRTKNNKIIYSSNSNNFNLPNKLFSFDNDKANYIILNFNKTNNLIISKPISFNNQNFSFTYINNIDSLYNTQNNNIIILFELNFLFILIFLLIIYLISSDITKPLSILSNNIDEIIKGNFNKKLSYSSDIKELNTISTNFNLMSEEIKNKIALLSKENLSKQRFINNLTHEIKTPLTSIIGYSSLIINKKIKDIDLIHKSFETIYNDGKRIESLTTNLIKLITLDKSNLDIEDVHVLSVLEDIENTIKIKLIEHNIDFSIHGFDFIIKTDKYLLTTLLSNFIDNSIKAISNHNTLEKKIIIVLNKNSLVIKDSGIGIPKEDLDKIFEPFYMINKSRVHSIGGFGLGLAICSKIIEILNIKFYISSIPNKGTTIKLIFKGDFI</sequence>
<keyword evidence="13 14" id="KW-0472">Membrane</keyword>
<evidence type="ECO:0000256" key="11">
    <source>
        <dbReference type="ARBA" id="ARBA00022989"/>
    </source>
</evidence>
<dbReference type="AlphaFoldDB" id="A0A9N7PI07"/>
<evidence type="ECO:0000256" key="3">
    <source>
        <dbReference type="ARBA" id="ARBA00012438"/>
    </source>
</evidence>
<keyword evidence="9 17" id="KW-0418">Kinase</keyword>
<evidence type="ECO:0000256" key="5">
    <source>
        <dbReference type="ARBA" id="ARBA00022553"/>
    </source>
</evidence>
<dbReference type="Pfam" id="PF00512">
    <property type="entry name" value="HisKA"/>
    <property type="match status" value="1"/>
</dbReference>
<evidence type="ECO:0000256" key="7">
    <source>
        <dbReference type="ARBA" id="ARBA00022692"/>
    </source>
</evidence>
<dbReference type="InterPro" id="IPR003661">
    <property type="entry name" value="HisK_dim/P_dom"/>
</dbReference>
<dbReference type="PRINTS" id="PR00344">
    <property type="entry name" value="BCTRLSENSOR"/>
</dbReference>
<keyword evidence="12" id="KW-0902">Two-component regulatory system</keyword>
<organism evidence="17 19">
    <name type="scientific">Clostridium septicum</name>
    <dbReference type="NCBI Taxonomy" id="1504"/>
    <lineage>
        <taxon>Bacteria</taxon>
        <taxon>Bacillati</taxon>
        <taxon>Bacillota</taxon>
        <taxon>Clostridia</taxon>
        <taxon>Eubacteriales</taxon>
        <taxon>Clostridiaceae</taxon>
        <taxon>Clostridium</taxon>
    </lineage>
</organism>
<gene>
    <name evidence="17" type="ORF">CP523_01710</name>
    <name evidence="18" type="ORF">NH397_10030</name>
</gene>
<reference evidence="17 19" key="1">
    <citation type="submission" date="2017-09" db="EMBL/GenBank/DDBJ databases">
        <authorList>
            <person name="Thomas P."/>
            <person name="Seyboldt C."/>
        </authorList>
    </citation>
    <scope>NUCLEOTIDE SEQUENCE [LARGE SCALE GENOMIC DNA]</scope>
    <source>
        <strain evidence="17 19">DSM 7534</strain>
    </source>
</reference>
<dbReference type="EMBL" id="CP099799">
    <property type="protein sequence ID" value="USR99839.1"/>
    <property type="molecule type" value="Genomic_DNA"/>
</dbReference>
<dbReference type="SMART" id="SM00387">
    <property type="entry name" value="HATPase_c"/>
    <property type="match status" value="1"/>
</dbReference>
<dbReference type="CDD" id="cd00075">
    <property type="entry name" value="HATPase"/>
    <property type="match status" value="1"/>
</dbReference>
<dbReference type="EC" id="2.7.13.3" evidence="3"/>
<dbReference type="Gene3D" id="3.30.565.10">
    <property type="entry name" value="Histidine kinase-like ATPase, C-terminal domain"/>
    <property type="match status" value="1"/>
</dbReference>
<dbReference type="InterPro" id="IPR005467">
    <property type="entry name" value="His_kinase_dom"/>
</dbReference>
<evidence type="ECO:0000256" key="14">
    <source>
        <dbReference type="SAM" id="Phobius"/>
    </source>
</evidence>
<keyword evidence="10" id="KW-0067">ATP-binding</keyword>
<dbReference type="Gene3D" id="6.10.340.10">
    <property type="match status" value="1"/>
</dbReference>
<evidence type="ECO:0000256" key="8">
    <source>
        <dbReference type="ARBA" id="ARBA00022741"/>
    </source>
</evidence>
<evidence type="ECO:0000256" key="2">
    <source>
        <dbReference type="ARBA" id="ARBA00004651"/>
    </source>
</evidence>
<evidence type="ECO:0000313" key="19">
    <source>
        <dbReference type="Proteomes" id="UP000280586"/>
    </source>
</evidence>
<comment type="catalytic activity">
    <reaction evidence="1">
        <text>ATP + protein L-histidine = ADP + protein N-phospho-L-histidine.</text>
        <dbReference type="EC" id="2.7.13.3"/>
    </reaction>
</comment>
<evidence type="ECO:0000259" key="16">
    <source>
        <dbReference type="PROSITE" id="PS50885"/>
    </source>
</evidence>
<dbReference type="GO" id="GO:0005886">
    <property type="term" value="C:plasma membrane"/>
    <property type="evidence" value="ECO:0007669"/>
    <property type="project" value="UniProtKB-SubCell"/>
</dbReference>
<dbReference type="InterPro" id="IPR003660">
    <property type="entry name" value="HAMP_dom"/>
</dbReference>
<keyword evidence="5" id="KW-0597">Phosphoprotein</keyword>
<evidence type="ECO:0000259" key="15">
    <source>
        <dbReference type="PROSITE" id="PS50109"/>
    </source>
</evidence>
<feature type="transmembrane region" description="Helical" evidence="14">
    <location>
        <begin position="165"/>
        <end position="186"/>
    </location>
</feature>
<evidence type="ECO:0000313" key="18">
    <source>
        <dbReference type="EMBL" id="USR99839.1"/>
    </source>
</evidence>
<evidence type="ECO:0000256" key="1">
    <source>
        <dbReference type="ARBA" id="ARBA00000085"/>
    </source>
</evidence>
<dbReference type="SMART" id="SM00388">
    <property type="entry name" value="HisKA"/>
    <property type="match status" value="1"/>
</dbReference>
<dbReference type="CDD" id="cd00082">
    <property type="entry name" value="HisKA"/>
    <property type="match status" value="1"/>
</dbReference>
<dbReference type="Pfam" id="PF02518">
    <property type="entry name" value="HATPase_c"/>
    <property type="match status" value="1"/>
</dbReference>
<dbReference type="PROSITE" id="PS50885">
    <property type="entry name" value="HAMP"/>
    <property type="match status" value="1"/>
</dbReference>
<accession>A0A9N7PI07</accession>
<name>A0A9N7PI07_CLOSE</name>
<dbReference type="GO" id="GO:0000155">
    <property type="term" value="F:phosphorelay sensor kinase activity"/>
    <property type="evidence" value="ECO:0007669"/>
    <property type="project" value="InterPro"/>
</dbReference>
<dbReference type="KEGG" id="csep:CP523_01710"/>
<dbReference type="OrthoDB" id="9786919at2"/>
<dbReference type="GeneID" id="303559393"/>
<keyword evidence="7 14" id="KW-0812">Transmembrane</keyword>
<evidence type="ECO:0000256" key="6">
    <source>
        <dbReference type="ARBA" id="ARBA00022679"/>
    </source>
</evidence>
<evidence type="ECO:0000313" key="20">
    <source>
        <dbReference type="Proteomes" id="UP001055437"/>
    </source>
</evidence>
<evidence type="ECO:0000256" key="4">
    <source>
        <dbReference type="ARBA" id="ARBA00022475"/>
    </source>
</evidence>
<feature type="domain" description="Histidine kinase" evidence="15">
    <location>
        <begin position="256"/>
        <end position="470"/>
    </location>
</feature>
<dbReference type="InterPro" id="IPR036097">
    <property type="entry name" value="HisK_dim/P_sf"/>
</dbReference>
<dbReference type="SUPFAM" id="SSF55874">
    <property type="entry name" value="ATPase domain of HSP90 chaperone/DNA topoisomerase II/histidine kinase"/>
    <property type="match status" value="1"/>
</dbReference>
<dbReference type="PROSITE" id="PS50109">
    <property type="entry name" value="HIS_KIN"/>
    <property type="match status" value="1"/>
</dbReference>
<evidence type="ECO:0000256" key="10">
    <source>
        <dbReference type="ARBA" id="ARBA00022840"/>
    </source>
</evidence>
<dbReference type="SUPFAM" id="SSF47384">
    <property type="entry name" value="Homodimeric domain of signal transducing histidine kinase"/>
    <property type="match status" value="1"/>
</dbReference>
<dbReference type="InterPro" id="IPR004358">
    <property type="entry name" value="Sig_transdc_His_kin-like_C"/>
</dbReference>
<dbReference type="SUPFAM" id="SSF158472">
    <property type="entry name" value="HAMP domain-like"/>
    <property type="match status" value="1"/>
</dbReference>
<dbReference type="InterPro" id="IPR036890">
    <property type="entry name" value="HATPase_C_sf"/>
</dbReference>
<reference evidence="18" key="2">
    <citation type="submission" date="2022-06" db="EMBL/GenBank/DDBJ databases">
        <authorList>
            <person name="Holder M.E."/>
            <person name="Ajami N.J."/>
            <person name="Petrosino J.F."/>
        </authorList>
    </citation>
    <scope>NUCLEOTIDE SEQUENCE</scope>
    <source>
        <strain evidence="18">RMA 8861</strain>
    </source>
</reference>
<feature type="transmembrane region" description="Helical" evidence="14">
    <location>
        <begin position="7"/>
        <end position="28"/>
    </location>
</feature>